<dbReference type="Proteomes" id="UP001458880">
    <property type="component" value="Unassembled WGS sequence"/>
</dbReference>
<evidence type="ECO:0000313" key="1">
    <source>
        <dbReference type="EMBL" id="KAK9744339.1"/>
    </source>
</evidence>
<accession>A0AAW1M8S4</accession>
<proteinExistence type="predicted"/>
<sequence>MYKLAREYVGRATVHDLKKNRKKIEERVKTMDCGLEKRKTLRAGDCPKMGNAIYRWLLQDRSNSYLWRNFEREGNRVLTENY</sequence>
<protein>
    <submittedName>
        <fullName evidence="1">Uncharacterized protein</fullName>
    </submittedName>
</protein>
<evidence type="ECO:0000313" key="2">
    <source>
        <dbReference type="Proteomes" id="UP001458880"/>
    </source>
</evidence>
<comment type="caution">
    <text evidence="1">The sequence shown here is derived from an EMBL/GenBank/DDBJ whole genome shotgun (WGS) entry which is preliminary data.</text>
</comment>
<keyword evidence="2" id="KW-1185">Reference proteome</keyword>
<reference evidence="1 2" key="1">
    <citation type="journal article" date="2024" name="BMC Genomics">
        <title>De novo assembly and annotation of Popillia japonica's genome with initial clues to its potential as an invasive pest.</title>
        <authorList>
            <person name="Cucini C."/>
            <person name="Boschi S."/>
            <person name="Funari R."/>
            <person name="Cardaioli E."/>
            <person name="Iannotti N."/>
            <person name="Marturano G."/>
            <person name="Paoli F."/>
            <person name="Bruttini M."/>
            <person name="Carapelli A."/>
            <person name="Frati F."/>
            <person name="Nardi F."/>
        </authorList>
    </citation>
    <scope>NUCLEOTIDE SEQUENCE [LARGE SCALE GENOMIC DNA]</scope>
    <source>
        <strain evidence="1">DMR45628</strain>
    </source>
</reference>
<organism evidence="1 2">
    <name type="scientific">Popillia japonica</name>
    <name type="common">Japanese beetle</name>
    <dbReference type="NCBI Taxonomy" id="7064"/>
    <lineage>
        <taxon>Eukaryota</taxon>
        <taxon>Metazoa</taxon>
        <taxon>Ecdysozoa</taxon>
        <taxon>Arthropoda</taxon>
        <taxon>Hexapoda</taxon>
        <taxon>Insecta</taxon>
        <taxon>Pterygota</taxon>
        <taxon>Neoptera</taxon>
        <taxon>Endopterygota</taxon>
        <taxon>Coleoptera</taxon>
        <taxon>Polyphaga</taxon>
        <taxon>Scarabaeiformia</taxon>
        <taxon>Scarabaeidae</taxon>
        <taxon>Rutelinae</taxon>
        <taxon>Popillia</taxon>
    </lineage>
</organism>
<dbReference type="EMBL" id="JASPKY010000059">
    <property type="protein sequence ID" value="KAK9744339.1"/>
    <property type="molecule type" value="Genomic_DNA"/>
</dbReference>
<gene>
    <name evidence="1" type="ORF">QE152_g7853</name>
</gene>
<name>A0AAW1M8S4_POPJA</name>
<dbReference type="AlphaFoldDB" id="A0AAW1M8S4"/>